<gene>
    <name evidence="16" type="ORF">A7D17_15465</name>
    <name evidence="15" type="ORF">VB146_14265</name>
</gene>
<evidence type="ECO:0000256" key="7">
    <source>
        <dbReference type="ARBA" id="ARBA00023224"/>
    </source>
</evidence>
<dbReference type="CDD" id="cd12913">
    <property type="entry name" value="PDC1_MCP_like"/>
    <property type="match status" value="1"/>
</dbReference>
<evidence type="ECO:0000313" key="15">
    <source>
        <dbReference type="EMBL" id="MEA5124990.1"/>
    </source>
</evidence>
<keyword evidence="10" id="KW-0175">Coiled coil</keyword>
<name>A0A1A9MB89_9XANT</name>
<evidence type="ECO:0000256" key="1">
    <source>
        <dbReference type="ARBA" id="ARBA00004651"/>
    </source>
</evidence>
<dbReference type="CDD" id="cd11386">
    <property type="entry name" value="MCP_signal"/>
    <property type="match status" value="1"/>
</dbReference>
<evidence type="ECO:0000313" key="18">
    <source>
        <dbReference type="Proteomes" id="UP001303614"/>
    </source>
</evidence>
<dbReference type="GO" id="GO:0004888">
    <property type="term" value="F:transmembrane signaling receptor activity"/>
    <property type="evidence" value="ECO:0007669"/>
    <property type="project" value="InterPro"/>
</dbReference>
<comment type="subcellular location">
    <subcellularLocation>
        <location evidence="1">Cell membrane</location>
        <topology evidence="1">Multi-pass membrane protein</topology>
    </subcellularLocation>
</comment>
<dbReference type="Gene3D" id="3.30.450.20">
    <property type="entry name" value="PAS domain"/>
    <property type="match status" value="3"/>
</dbReference>
<dbReference type="GO" id="GO:0007165">
    <property type="term" value="P:signal transduction"/>
    <property type="evidence" value="ECO:0007669"/>
    <property type="project" value="UniProtKB-KW"/>
</dbReference>
<dbReference type="FunFam" id="1.10.287.950:FF:000002">
    <property type="entry name" value="Methyl-accepting chemotaxis protein"/>
    <property type="match status" value="1"/>
</dbReference>
<feature type="region of interest" description="Disordered" evidence="11">
    <location>
        <begin position="895"/>
        <end position="929"/>
    </location>
</feature>
<proteinExistence type="inferred from homology"/>
<dbReference type="PANTHER" id="PTHR43531:SF14">
    <property type="entry name" value="METHYL-ACCEPTING CHEMOTAXIS PROTEIN I-RELATED"/>
    <property type="match status" value="1"/>
</dbReference>
<accession>A0A1A9MB89</accession>
<dbReference type="InterPro" id="IPR003660">
    <property type="entry name" value="HAMP_dom"/>
</dbReference>
<feature type="coiled-coil region" evidence="10">
    <location>
        <begin position="835"/>
        <end position="866"/>
    </location>
</feature>
<dbReference type="PANTHER" id="PTHR43531">
    <property type="entry name" value="PROTEIN ICFG"/>
    <property type="match status" value="1"/>
</dbReference>
<feature type="domain" description="Methyl-accepting transducer" evidence="13">
    <location>
        <begin position="628"/>
        <end position="857"/>
    </location>
</feature>
<evidence type="ECO:0000256" key="12">
    <source>
        <dbReference type="SAM" id="Phobius"/>
    </source>
</evidence>
<keyword evidence="3" id="KW-0488">Methylation</keyword>
<feature type="domain" description="HAMP" evidence="14">
    <location>
        <begin position="345"/>
        <end position="397"/>
    </location>
</feature>
<evidence type="ECO:0000256" key="3">
    <source>
        <dbReference type="ARBA" id="ARBA00022481"/>
    </source>
</evidence>
<comment type="caution">
    <text evidence="16">The sequence shown here is derived from an EMBL/GenBank/DDBJ whole genome shotgun (WGS) entry which is preliminary data.</text>
</comment>
<dbReference type="Gene3D" id="1.10.287.950">
    <property type="entry name" value="Methyl-accepting chemotaxis protein"/>
    <property type="match status" value="1"/>
</dbReference>
<keyword evidence="7 9" id="KW-0807">Transducer</keyword>
<dbReference type="SMART" id="SM00304">
    <property type="entry name" value="HAMP"/>
    <property type="match status" value="2"/>
</dbReference>
<feature type="domain" description="HAMP" evidence="14">
    <location>
        <begin position="571"/>
        <end position="623"/>
    </location>
</feature>
<feature type="compositionally biased region" description="Polar residues" evidence="11">
    <location>
        <begin position="919"/>
        <end position="929"/>
    </location>
</feature>
<dbReference type="GO" id="GO:0005886">
    <property type="term" value="C:plasma membrane"/>
    <property type="evidence" value="ECO:0007669"/>
    <property type="project" value="UniProtKB-SubCell"/>
</dbReference>
<evidence type="ECO:0000259" key="13">
    <source>
        <dbReference type="PROSITE" id="PS50111"/>
    </source>
</evidence>
<dbReference type="STRING" id="1843580.A7D17_15465"/>
<dbReference type="GO" id="GO:0006935">
    <property type="term" value="P:chemotaxis"/>
    <property type="evidence" value="ECO:0007669"/>
    <property type="project" value="InterPro"/>
</dbReference>
<evidence type="ECO:0000256" key="8">
    <source>
        <dbReference type="ARBA" id="ARBA00029447"/>
    </source>
</evidence>
<dbReference type="CDD" id="cd06225">
    <property type="entry name" value="HAMP"/>
    <property type="match status" value="1"/>
</dbReference>
<feature type="transmembrane region" description="Helical" evidence="12">
    <location>
        <begin position="320"/>
        <end position="343"/>
    </location>
</feature>
<dbReference type="Pfam" id="PF00672">
    <property type="entry name" value="HAMP"/>
    <property type="match status" value="1"/>
</dbReference>
<dbReference type="CDD" id="cd18774">
    <property type="entry name" value="PDC2_HK_sensor"/>
    <property type="match status" value="1"/>
</dbReference>
<dbReference type="SUPFAM" id="SSF158472">
    <property type="entry name" value="HAMP domain-like"/>
    <property type="match status" value="1"/>
</dbReference>
<evidence type="ECO:0000259" key="14">
    <source>
        <dbReference type="PROSITE" id="PS50885"/>
    </source>
</evidence>
<evidence type="ECO:0000313" key="17">
    <source>
        <dbReference type="Proteomes" id="UP000077659"/>
    </source>
</evidence>
<dbReference type="InterPro" id="IPR004089">
    <property type="entry name" value="MCPsignal_dom"/>
</dbReference>
<evidence type="ECO:0000256" key="11">
    <source>
        <dbReference type="SAM" id="MobiDB-lite"/>
    </source>
</evidence>
<dbReference type="Proteomes" id="UP001303614">
    <property type="component" value="Unassembled WGS sequence"/>
</dbReference>
<dbReference type="Pfam" id="PF02743">
    <property type="entry name" value="dCache_1"/>
    <property type="match status" value="1"/>
</dbReference>
<comment type="similarity">
    <text evidence="8">Belongs to the methyl-accepting chemotaxis (MCP) protein family.</text>
</comment>
<dbReference type="SMART" id="SM00283">
    <property type="entry name" value="MA"/>
    <property type="match status" value="1"/>
</dbReference>
<dbReference type="EMBL" id="JAYFSO010000018">
    <property type="protein sequence ID" value="MEA5124990.1"/>
    <property type="molecule type" value="Genomic_DNA"/>
</dbReference>
<sequence length="929" mass="99067">MTSSSTHSRFSGRLAYRLMFGTAVIASLCFGLTAAITYWQSSRALSTSAQATMQNAARYQAEQIGSELGQALTTGQSLATTLLVQRANGGLSRDTAAALVHDQLLDHPEWVGMGTLWEIQAFDGKDSEFANAKGHDATGRFMTYWGRDGQKLVREPLTDYETPGLGDWNLKPRALLRQTVAEPYDYKIGGKTVLMTTLSTPILQDGKYLGAVTVDVALAALQQRLGALRPMRSGYVELISPAGVVLSSRDGARIGKPVTDARHRSMLEAIKAGKDSVDFSPDADGSVSAYVPLQIGKAQERFALGVVVPYATIMQQAHRLLWTILLVGLGSAVVLSGALFLLLRRQVVRPLESAVGVADAIASGKLDNHIAVQRQDEVGRLMGAMQRMQDDLRARIERDTAIANENLRIRTALEHSEMEVLLADEQHNAVFITEALHTSLKHGEPAFHAKGQTGFSADAVVGKPLDYVFGTDSDGKARSQRLQQLQSTTLERYTFGPVTLDLTMTPLYAADGRRSGSMLLWRNVSAEVSTQKEVAALVQSALMGDFGQRLALEDKHGFYLEFGRQLNGLLETTSQGLERISSLLSALAEGDLTVRMDGQFEGVFARMRDDANATVAQLTGIVSGIQTSATQINAAASEIAAGNQDLSQRTEQQAANLEETAASMEELTSTVRQNAEHARQANQLAIGAADVASHGGSVVAQVVTTMSGIETSSKKIAEIISVIDGIAFQTNILALNAAVEAARAGEQGRGFAVVASEVRTLAQRSAGAAKEIKHLIDDSVGKVAEGSHLVHQAGTTMAEIVASVQRVTDIMGEISAASQEQSAGIEQVNLTVTQMDEATQQNAALVEEATAAARAMEEQAGQLTDAVAVFKLSQTAAPVQATTTSSSVVRALPAPKRATGGGKRVAAPLRHTAKPSAHNAGNDSQWQDF</sequence>
<dbReference type="PRINTS" id="PR00260">
    <property type="entry name" value="CHEMTRNSDUCR"/>
</dbReference>
<protein>
    <submittedName>
        <fullName evidence="15 16">Chemotaxis protein</fullName>
    </submittedName>
</protein>
<evidence type="ECO:0000256" key="9">
    <source>
        <dbReference type="PROSITE-ProRule" id="PRU00284"/>
    </source>
</evidence>
<dbReference type="Pfam" id="PF00015">
    <property type="entry name" value="MCPsignal"/>
    <property type="match status" value="1"/>
</dbReference>
<dbReference type="RefSeq" id="WP_064508743.1">
    <property type="nucleotide sequence ID" value="NZ_JAYFSN010000016.1"/>
</dbReference>
<dbReference type="InterPro" id="IPR004090">
    <property type="entry name" value="Chemotax_Me-accpt_rcpt"/>
</dbReference>
<evidence type="ECO:0000256" key="2">
    <source>
        <dbReference type="ARBA" id="ARBA00022475"/>
    </source>
</evidence>
<evidence type="ECO:0000256" key="10">
    <source>
        <dbReference type="SAM" id="Coils"/>
    </source>
</evidence>
<keyword evidence="18" id="KW-1185">Reference proteome</keyword>
<evidence type="ECO:0000313" key="16">
    <source>
        <dbReference type="EMBL" id="OAG67793.1"/>
    </source>
</evidence>
<organism evidence="16 17">
    <name type="scientific">Xanthomonas floridensis</name>
    <dbReference type="NCBI Taxonomy" id="1843580"/>
    <lineage>
        <taxon>Bacteria</taxon>
        <taxon>Pseudomonadati</taxon>
        <taxon>Pseudomonadota</taxon>
        <taxon>Gammaproteobacteria</taxon>
        <taxon>Lysobacterales</taxon>
        <taxon>Lysobacteraceae</taxon>
        <taxon>Xanthomonas</taxon>
    </lineage>
</organism>
<evidence type="ECO:0000256" key="6">
    <source>
        <dbReference type="ARBA" id="ARBA00023136"/>
    </source>
</evidence>
<dbReference type="PROSITE" id="PS50885">
    <property type="entry name" value="HAMP"/>
    <property type="match status" value="2"/>
</dbReference>
<reference evidence="16 17" key="1">
    <citation type="submission" date="2016-05" db="EMBL/GenBank/DDBJ databases">
        <title>Pathogenic, phenotypic and molecular characterisation of Xanthomonas nasturtii sp. nov. and Xanthomonas floridensis sp. nov., new species of Xanthomonas associated with watercress production in Florida.</title>
        <authorList>
            <person name="Vicente J.G."/>
            <person name="Rothwell S."/>
            <person name="Holub E.B."/>
            <person name="Studholme D.J."/>
        </authorList>
    </citation>
    <scope>NUCLEOTIDE SEQUENCE [LARGE SCALE GENOMIC DNA]</scope>
    <source>
        <strain evidence="16 17">WHRI 8848</strain>
    </source>
</reference>
<dbReference type="SUPFAM" id="SSF58104">
    <property type="entry name" value="Methyl-accepting chemotaxis protein (MCP) signaling domain"/>
    <property type="match status" value="1"/>
</dbReference>
<keyword evidence="2" id="KW-1003">Cell membrane</keyword>
<keyword evidence="6 12" id="KW-0472">Membrane</keyword>
<dbReference type="Proteomes" id="UP000077659">
    <property type="component" value="Unassembled WGS sequence"/>
</dbReference>
<evidence type="ECO:0000256" key="4">
    <source>
        <dbReference type="ARBA" id="ARBA00022692"/>
    </source>
</evidence>
<evidence type="ECO:0000256" key="5">
    <source>
        <dbReference type="ARBA" id="ARBA00022989"/>
    </source>
</evidence>
<dbReference type="AlphaFoldDB" id="A0A1A9MB89"/>
<dbReference type="InterPro" id="IPR033479">
    <property type="entry name" value="dCache_1"/>
</dbReference>
<dbReference type="OrthoDB" id="8744489at2"/>
<dbReference type="EMBL" id="LXNG01000013">
    <property type="protein sequence ID" value="OAG67793.1"/>
    <property type="molecule type" value="Genomic_DNA"/>
</dbReference>
<dbReference type="InterPro" id="IPR051310">
    <property type="entry name" value="MCP_chemotaxis"/>
</dbReference>
<keyword evidence="5 12" id="KW-1133">Transmembrane helix</keyword>
<keyword evidence="4 12" id="KW-0812">Transmembrane</keyword>
<dbReference type="PROSITE" id="PS50111">
    <property type="entry name" value="CHEMOTAXIS_TRANSDUC_2"/>
    <property type="match status" value="1"/>
</dbReference>
<reference evidence="15 18" key="2">
    <citation type="submission" date="2023-12" db="EMBL/GenBank/DDBJ databases">
        <title>Genome sequencing of Xanthomonas floridensis.</title>
        <authorList>
            <person name="Greer S."/>
            <person name="Harrison J."/>
            <person name="Grant M."/>
            <person name="Vicente J."/>
            <person name="Studholme D."/>
        </authorList>
    </citation>
    <scope>NUCLEOTIDE SEQUENCE [LARGE SCALE GENOMIC DNA]</scope>
    <source>
        <strain evidence="15 18">WHRI 8848</strain>
    </source>
</reference>
<dbReference type="Gene3D" id="6.10.340.10">
    <property type="match status" value="1"/>
</dbReference>